<dbReference type="Pfam" id="PF00156">
    <property type="entry name" value="Pribosyltran"/>
    <property type="match status" value="1"/>
</dbReference>
<dbReference type="GO" id="GO:0016757">
    <property type="term" value="F:glycosyltransferase activity"/>
    <property type="evidence" value="ECO:0007669"/>
    <property type="project" value="UniProtKB-KW"/>
</dbReference>
<accession>A0ABN6E678</accession>
<dbReference type="Gene3D" id="3.40.50.2020">
    <property type="match status" value="1"/>
</dbReference>
<keyword evidence="4" id="KW-0808">Transferase</keyword>
<dbReference type="InterPro" id="IPR044005">
    <property type="entry name" value="DZR_2"/>
</dbReference>
<protein>
    <submittedName>
        <fullName evidence="4">Phosphoribosyltransferase</fullName>
    </submittedName>
</protein>
<keyword evidence="4" id="KW-0328">Glycosyltransferase</keyword>
<dbReference type="SUPFAM" id="SSF53271">
    <property type="entry name" value="PRTase-like"/>
    <property type="match status" value="1"/>
</dbReference>
<keyword evidence="5" id="KW-1185">Reference proteome</keyword>
<sequence>MEKLIEFFFPSRCAFCGRLGESPCDDCKKNIRFISGNTCQKCGIPIGDTALPYCASCLREDFAFEKVFPVFYYEGVVRRGVHLFKYRGFYQNAITFSRLMAKKILEADIDANIITFVPTSYERYLLRGFNHSSLLAKNIGKILKIPTVDLLARVGFTKPFYNLSRQERQREIKGKIKLKKGYENIIKGKKVILVDDIFTTGATANECSKVILENGAKCVFVSVLAITKLARESSNLKF</sequence>
<reference evidence="4 5" key="1">
    <citation type="submission" date="2021-02" db="EMBL/GenBank/DDBJ databases">
        <title>Nitrogen-fixing ability and nitrogen fixation related genes of thermophilic fermentative bacteria in the genus Caldicellulosiruptor.</title>
        <authorList>
            <person name="Chen Y."/>
            <person name="Nishihara A."/>
            <person name="Haruta S."/>
        </authorList>
    </citation>
    <scope>NUCLEOTIDE SEQUENCE [LARGE SCALE GENOMIC DNA]</scope>
    <source>
        <strain evidence="4 5">YA01</strain>
    </source>
</reference>
<dbReference type="Pfam" id="PF18912">
    <property type="entry name" value="DZR_2"/>
    <property type="match status" value="1"/>
</dbReference>
<proteinExistence type="inferred from homology"/>
<name>A0ABN6E678_9FIRM</name>
<dbReference type="PANTHER" id="PTHR47505:SF1">
    <property type="entry name" value="DNA UTILIZATION PROTEIN YHGH"/>
    <property type="match status" value="1"/>
</dbReference>
<dbReference type="PANTHER" id="PTHR47505">
    <property type="entry name" value="DNA UTILIZATION PROTEIN YHGH"/>
    <property type="match status" value="1"/>
</dbReference>
<feature type="domain" description="Double zinc ribbon" evidence="3">
    <location>
        <begin position="5"/>
        <end position="58"/>
    </location>
</feature>
<comment type="similarity">
    <text evidence="1">Belongs to the ComF/GntX family.</text>
</comment>
<evidence type="ECO:0000256" key="1">
    <source>
        <dbReference type="ARBA" id="ARBA00008007"/>
    </source>
</evidence>
<dbReference type="InterPro" id="IPR051910">
    <property type="entry name" value="ComF/GntX_DNA_util-trans"/>
</dbReference>
<dbReference type="Proteomes" id="UP000663623">
    <property type="component" value="Chromosome"/>
</dbReference>
<evidence type="ECO:0000313" key="4">
    <source>
        <dbReference type="EMBL" id="BCS80898.1"/>
    </source>
</evidence>
<evidence type="ECO:0000259" key="3">
    <source>
        <dbReference type="Pfam" id="PF18912"/>
    </source>
</evidence>
<organism evidence="4 5">
    <name type="scientific">Caldicellulosiruptor diazotrophicus</name>
    <dbReference type="NCBI Taxonomy" id="2806205"/>
    <lineage>
        <taxon>Bacteria</taxon>
        <taxon>Bacillati</taxon>
        <taxon>Bacillota</taxon>
        <taxon>Bacillota incertae sedis</taxon>
        <taxon>Caldicellulosiruptorales</taxon>
        <taxon>Caldicellulosiruptoraceae</taxon>
        <taxon>Caldicellulosiruptor</taxon>
    </lineage>
</organism>
<dbReference type="EMBL" id="AP024480">
    <property type="protein sequence ID" value="BCS80898.1"/>
    <property type="molecule type" value="Genomic_DNA"/>
</dbReference>
<dbReference type="InterPro" id="IPR029057">
    <property type="entry name" value="PRTase-like"/>
</dbReference>
<evidence type="ECO:0000259" key="2">
    <source>
        <dbReference type="Pfam" id="PF00156"/>
    </source>
</evidence>
<dbReference type="CDD" id="cd06223">
    <property type="entry name" value="PRTases_typeI"/>
    <property type="match status" value="1"/>
</dbReference>
<dbReference type="InterPro" id="IPR000836">
    <property type="entry name" value="PRTase_dom"/>
</dbReference>
<feature type="domain" description="Phosphoribosyltransferase" evidence="2">
    <location>
        <begin position="181"/>
        <end position="229"/>
    </location>
</feature>
<gene>
    <name evidence="4" type="ORF">CaldiYA01_08580</name>
</gene>
<evidence type="ECO:0000313" key="5">
    <source>
        <dbReference type="Proteomes" id="UP000663623"/>
    </source>
</evidence>
<dbReference type="RefSeq" id="WP_207181796.1">
    <property type="nucleotide sequence ID" value="NZ_AP024480.1"/>
</dbReference>